<reference evidence="1" key="1">
    <citation type="submission" date="2020-04" db="EMBL/GenBank/DDBJ databases">
        <title>A desert anoxygenic phototrophic bacterium fixes CO2 using RubisCO under aerobic conditions.</title>
        <authorList>
            <person name="Tang K."/>
        </authorList>
    </citation>
    <scope>NUCLEOTIDE SEQUENCE [LARGE SCALE GENOMIC DNA]</scope>
    <source>
        <strain evidence="1">MIMtkB3</strain>
    </source>
</reference>
<protein>
    <submittedName>
        <fullName evidence="1">DUF3047 domain-containing protein</fullName>
    </submittedName>
</protein>
<proteinExistence type="predicted"/>
<sequence>MALSGGAFPGLAALVFLAIGILAGPAWAGLERDAAATHPALAEAGWEVLRRPGKPLAGFAPGPDGAVAVSADSAVGFLVRKADKPTRFLAWRWRVDQAPPATDLRRKGTDDRPLAVTVFFPRDPGMFGFVRRAMAGDLPDGRVLSYVWGGLDPAGARFPSPYMGDAGGLVVLQGPGAPTGQWVGACVDLGADYRTAFDGEDPPASYLALSSDSEDSGGTVRAAITPPAFVDRCP</sequence>
<gene>
    <name evidence="1" type="ORF">HHL28_02170</name>
</gene>
<dbReference type="Pfam" id="PF11249">
    <property type="entry name" value="DUF3047"/>
    <property type="match status" value="1"/>
</dbReference>
<dbReference type="Proteomes" id="UP000501891">
    <property type="component" value="Chromosome"/>
</dbReference>
<dbReference type="KEGG" id="acru:HHL28_02170"/>
<keyword evidence="2" id="KW-1185">Reference proteome</keyword>
<name>A0A858R3W3_9PROT</name>
<evidence type="ECO:0000313" key="2">
    <source>
        <dbReference type="Proteomes" id="UP000501891"/>
    </source>
</evidence>
<accession>A0A858R3W3</accession>
<evidence type="ECO:0000313" key="1">
    <source>
        <dbReference type="EMBL" id="QJE72067.1"/>
    </source>
</evidence>
<organism evidence="1 2">
    <name type="scientific">Aerophototrophica crusticola</name>
    <dbReference type="NCBI Taxonomy" id="1709002"/>
    <lineage>
        <taxon>Bacteria</taxon>
        <taxon>Pseudomonadati</taxon>
        <taxon>Pseudomonadota</taxon>
        <taxon>Alphaproteobacteria</taxon>
        <taxon>Rhodospirillales</taxon>
        <taxon>Rhodospirillaceae</taxon>
        <taxon>Aerophototrophica</taxon>
    </lineage>
</organism>
<dbReference type="AlphaFoldDB" id="A0A858R3W3"/>
<dbReference type="EMBL" id="CP051775">
    <property type="protein sequence ID" value="QJE72067.1"/>
    <property type="molecule type" value="Genomic_DNA"/>
</dbReference>
<dbReference type="InterPro" id="IPR021409">
    <property type="entry name" value="DUF3047"/>
</dbReference>